<dbReference type="AlphaFoldDB" id="A0A8H6FQ72"/>
<protein>
    <submittedName>
        <fullName evidence="1">Uncharacterized protein</fullName>
    </submittedName>
</protein>
<evidence type="ECO:0000313" key="1">
    <source>
        <dbReference type="EMBL" id="KAF6232631.1"/>
    </source>
</evidence>
<dbReference type="EMBL" id="JACCJC010000047">
    <property type="protein sequence ID" value="KAF6232631.1"/>
    <property type="molecule type" value="Genomic_DNA"/>
</dbReference>
<dbReference type="Proteomes" id="UP000578531">
    <property type="component" value="Unassembled WGS sequence"/>
</dbReference>
<name>A0A8H6FQ72_9LECA</name>
<dbReference type="RefSeq" id="XP_037162057.1">
    <property type="nucleotide sequence ID" value="XM_037311190.1"/>
</dbReference>
<dbReference type="OrthoDB" id="10295098at2759"/>
<evidence type="ECO:0000313" key="2">
    <source>
        <dbReference type="Proteomes" id="UP000578531"/>
    </source>
</evidence>
<keyword evidence="2" id="KW-1185">Reference proteome</keyword>
<dbReference type="GeneID" id="59290951"/>
<comment type="caution">
    <text evidence="1">The sequence shown here is derived from an EMBL/GenBank/DDBJ whole genome shotgun (WGS) entry which is preliminary data.</text>
</comment>
<sequence>MDTPPKPFPLPFSFPGDPNPTLTAVVDVLSSTVESYRAAFEACAEVNSLCIHAEGREDPHPGIAKFQRMFFAMPPEPHETRINASLFILKSLDDDDEYGIRQWKEEIDPEIERLKTATEQMQDILEERDVREFSAMERKVVAIETEMEAMGREKVSAELVDVEEVRKDP</sequence>
<gene>
    <name evidence="1" type="ORF">HO173_009299</name>
</gene>
<organism evidence="1 2">
    <name type="scientific">Letharia columbiana</name>
    <dbReference type="NCBI Taxonomy" id="112416"/>
    <lineage>
        <taxon>Eukaryota</taxon>
        <taxon>Fungi</taxon>
        <taxon>Dikarya</taxon>
        <taxon>Ascomycota</taxon>
        <taxon>Pezizomycotina</taxon>
        <taxon>Lecanoromycetes</taxon>
        <taxon>OSLEUM clade</taxon>
        <taxon>Lecanoromycetidae</taxon>
        <taxon>Lecanorales</taxon>
        <taxon>Lecanorineae</taxon>
        <taxon>Parmeliaceae</taxon>
        <taxon>Letharia</taxon>
    </lineage>
</organism>
<reference evidence="1 2" key="1">
    <citation type="journal article" date="2020" name="Genomics">
        <title>Complete, high-quality genomes from long-read metagenomic sequencing of two wolf lichen thalli reveals enigmatic genome architecture.</title>
        <authorList>
            <person name="McKenzie S.K."/>
            <person name="Walston R.F."/>
            <person name="Allen J.L."/>
        </authorList>
    </citation>
    <scope>NUCLEOTIDE SEQUENCE [LARGE SCALE GENOMIC DNA]</scope>
    <source>
        <strain evidence="1">WasteWater2</strain>
    </source>
</reference>
<accession>A0A8H6FQ72</accession>
<proteinExistence type="predicted"/>